<dbReference type="EMBL" id="RAWI01000023">
    <property type="protein sequence ID" value="RKI14920.1"/>
    <property type="molecule type" value="Genomic_DNA"/>
</dbReference>
<dbReference type="SUPFAM" id="SSF53474">
    <property type="entry name" value="alpha/beta-Hydrolases"/>
    <property type="match status" value="1"/>
</dbReference>
<sequence length="274" mass="29523">MTETKFTRSGVRLRRHSERPGGLNWLLLPGGPGIGSESLEELAAALEVPGAIWLVDLPGDGSNRSPPGAPADVFDVWPTVVVEAAQAVPDPVFVGHSTGGMYLLATPELAPHLKGLALLDTAPDASWHPRYVEMALASPLPEVEAAMAVYEADRCDANITAITVASAPWNFTPAGLQAGRELLARMPYNSAAVDWSDAHFDHVYAARWWPADIPILRLAGAQDRIVWQGGWDAPRYCTPNVIERAIPGAGHFPWIENPDAVRAAFADFSRRLVG</sequence>
<reference evidence="2 3" key="1">
    <citation type="submission" date="2018-09" db="EMBL/GenBank/DDBJ databases">
        <authorList>
            <person name="Livingstone P.G."/>
            <person name="Whitworth D.E."/>
        </authorList>
    </citation>
    <scope>NUCLEOTIDE SEQUENCE [LARGE SCALE GENOMIC DNA]</scope>
    <source>
        <strain evidence="2 3">CA031B</strain>
    </source>
</reference>
<keyword evidence="3" id="KW-1185">Reference proteome</keyword>
<protein>
    <submittedName>
        <fullName evidence="2">Alpha/beta fold hydrolase</fullName>
    </submittedName>
</protein>
<organism evidence="2 3">
    <name type="scientific">Corallococcus praedator</name>
    <dbReference type="NCBI Taxonomy" id="2316724"/>
    <lineage>
        <taxon>Bacteria</taxon>
        <taxon>Pseudomonadati</taxon>
        <taxon>Myxococcota</taxon>
        <taxon>Myxococcia</taxon>
        <taxon>Myxococcales</taxon>
        <taxon>Cystobacterineae</taxon>
        <taxon>Myxococcaceae</taxon>
        <taxon>Corallococcus</taxon>
    </lineage>
</organism>
<gene>
    <name evidence="2" type="ORF">D7Y13_05230</name>
</gene>
<feature type="domain" description="AB hydrolase-1" evidence="1">
    <location>
        <begin position="26"/>
        <end position="264"/>
    </location>
</feature>
<dbReference type="InterPro" id="IPR029058">
    <property type="entry name" value="AB_hydrolase_fold"/>
</dbReference>
<proteinExistence type="predicted"/>
<evidence type="ECO:0000259" key="1">
    <source>
        <dbReference type="Pfam" id="PF12697"/>
    </source>
</evidence>
<evidence type="ECO:0000313" key="3">
    <source>
        <dbReference type="Proteomes" id="UP000278907"/>
    </source>
</evidence>
<accession>A0ABX9QPW1</accession>
<name>A0ABX9QPW1_9BACT</name>
<dbReference type="Gene3D" id="3.40.50.1820">
    <property type="entry name" value="alpha/beta hydrolase"/>
    <property type="match status" value="1"/>
</dbReference>
<dbReference type="Pfam" id="PF12697">
    <property type="entry name" value="Abhydrolase_6"/>
    <property type="match status" value="1"/>
</dbReference>
<dbReference type="InterPro" id="IPR000073">
    <property type="entry name" value="AB_hydrolase_1"/>
</dbReference>
<comment type="caution">
    <text evidence="2">The sequence shown here is derived from an EMBL/GenBank/DDBJ whole genome shotgun (WGS) entry which is preliminary data.</text>
</comment>
<keyword evidence="2" id="KW-0378">Hydrolase</keyword>
<dbReference type="Proteomes" id="UP000278907">
    <property type="component" value="Unassembled WGS sequence"/>
</dbReference>
<dbReference type="GO" id="GO:0016787">
    <property type="term" value="F:hydrolase activity"/>
    <property type="evidence" value="ECO:0007669"/>
    <property type="project" value="UniProtKB-KW"/>
</dbReference>
<evidence type="ECO:0000313" key="2">
    <source>
        <dbReference type="EMBL" id="RKI14920.1"/>
    </source>
</evidence>
<dbReference type="RefSeq" id="WP_120532232.1">
    <property type="nucleotide sequence ID" value="NZ_RAWI01000023.1"/>
</dbReference>